<protein>
    <recommendedName>
        <fullName evidence="3">Lipoprotein</fullName>
    </recommendedName>
</protein>
<accession>A0A327SAY8</accession>
<comment type="caution">
    <text evidence="1">The sequence shown here is derived from an EMBL/GenBank/DDBJ whole genome shotgun (WGS) entry which is preliminary data.</text>
</comment>
<gene>
    <name evidence="1" type="ORF">LY11_03886</name>
</gene>
<organism evidence="1 2">
    <name type="scientific">Pedobacter cryoconitis</name>
    <dbReference type="NCBI Taxonomy" id="188932"/>
    <lineage>
        <taxon>Bacteria</taxon>
        <taxon>Pseudomonadati</taxon>
        <taxon>Bacteroidota</taxon>
        <taxon>Sphingobacteriia</taxon>
        <taxon>Sphingobacteriales</taxon>
        <taxon>Sphingobacteriaceae</taxon>
        <taxon>Pedobacter</taxon>
    </lineage>
</organism>
<dbReference type="PROSITE" id="PS51257">
    <property type="entry name" value="PROKAR_LIPOPROTEIN"/>
    <property type="match status" value="1"/>
</dbReference>
<dbReference type="STRING" id="188932.AY601_3539"/>
<name>A0A327SAY8_9SPHI</name>
<proteinExistence type="predicted"/>
<evidence type="ECO:0000313" key="1">
    <source>
        <dbReference type="EMBL" id="RAJ26180.1"/>
    </source>
</evidence>
<dbReference type="AlphaFoldDB" id="A0A327SAY8"/>
<reference evidence="1 2" key="1">
    <citation type="submission" date="2018-06" db="EMBL/GenBank/DDBJ databases">
        <title>Genomic Encyclopedia of Archaeal and Bacterial Type Strains, Phase II (KMG-II): from individual species to whole genera.</title>
        <authorList>
            <person name="Goeker M."/>
        </authorList>
    </citation>
    <scope>NUCLEOTIDE SEQUENCE [LARGE SCALE GENOMIC DNA]</scope>
    <source>
        <strain evidence="1 2">DSM 14825</strain>
    </source>
</reference>
<dbReference type="RefSeq" id="WP_111635278.1">
    <property type="nucleotide sequence ID" value="NZ_QLLR01000024.1"/>
</dbReference>
<dbReference type="OrthoDB" id="794403at2"/>
<evidence type="ECO:0000313" key="2">
    <source>
        <dbReference type="Proteomes" id="UP000249754"/>
    </source>
</evidence>
<evidence type="ECO:0008006" key="3">
    <source>
        <dbReference type="Google" id="ProtNLM"/>
    </source>
</evidence>
<dbReference type="EMBL" id="QLLR01000024">
    <property type="protein sequence ID" value="RAJ26180.1"/>
    <property type="molecule type" value="Genomic_DNA"/>
</dbReference>
<dbReference type="Proteomes" id="UP000249754">
    <property type="component" value="Unassembled WGS sequence"/>
</dbReference>
<sequence length="154" mass="16523">MKKTILSLTILAGLFAACQQNKTTAQKIDSLATTPDTNASKAKACYVYIKDKDTVSLSLITAGNAVAGSLNYNFYEKDKNAGTIAGIIKGDTIIADYTFQAEGTTSYRQVSFIKKGDQLLEGYGPTQETDGRRVFTNLAGLKYGDITLSPVACK</sequence>